<reference evidence="3" key="1">
    <citation type="journal article" date="2012" name="MBio">
        <title>Comparative genome analysis of Trichophyton rubrum and related dermatophytes reveals candidate genes involved in infection.</title>
        <authorList>
            <person name="Martinez D.A."/>
            <person name="Oliver B.G."/>
            <person name="Graeser Y."/>
            <person name="Goldberg J.M."/>
            <person name="Li W."/>
            <person name="Martinez-Rossi N.M."/>
            <person name="Monod M."/>
            <person name="Shelest E."/>
            <person name="Barton R.C."/>
            <person name="Birch E."/>
            <person name="Brakhage A.A."/>
            <person name="Chen Z."/>
            <person name="Gurr S.J."/>
            <person name="Heiman D."/>
            <person name="Heitman J."/>
            <person name="Kosti I."/>
            <person name="Rossi A."/>
            <person name="Saif S."/>
            <person name="Samalova M."/>
            <person name="Saunders C.W."/>
            <person name="Shea T."/>
            <person name="Summerbell R.C."/>
            <person name="Xu J."/>
            <person name="Young S."/>
            <person name="Zeng Q."/>
            <person name="Birren B.W."/>
            <person name="Cuomo C.A."/>
            <person name="White T.C."/>
        </authorList>
    </citation>
    <scope>NUCLEOTIDE SEQUENCE [LARGE SCALE GENOMIC DNA]</scope>
    <source>
        <strain evidence="3">ATCC MYA-4604 / CBS 118893</strain>
    </source>
</reference>
<dbReference type="InParanoid" id="E4V5E5"/>
<gene>
    <name evidence="2" type="ORF">MGYG_08331</name>
</gene>
<evidence type="ECO:0000313" key="3">
    <source>
        <dbReference type="Proteomes" id="UP000002669"/>
    </source>
</evidence>
<feature type="region of interest" description="Disordered" evidence="1">
    <location>
        <begin position="1"/>
        <end position="34"/>
    </location>
</feature>
<dbReference type="VEuPathDB" id="FungiDB:MGYG_08331"/>
<keyword evidence="3" id="KW-1185">Reference proteome</keyword>
<dbReference type="GeneID" id="10024657"/>
<evidence type="ECO:0000256" key="1">
    <source>
        <dbReference type="SAM" id="MobiDB-lite"/>
    </source>
</evidence>
<organism evidence="3">
    <name type="scientific">Arthroderma gypseum (strain ATCC MYA-4604 / CBS 118893)</name>
    <name type="common">Microsporum gypseum</name>
    <dbReference type="NCBI Taxonomy" id="535722"/>
    <lineage>
        <taxon>Eukaryota</taxon>
        <taxon>Fungi</taxon>
        <taxon>Dikarya</taxon>
        <taxon>Ascomycota</taxon>
        <taxon>Pezizomycotina</taxon>
        <taxon>Eurotiomycetes</taxon>
        <taxon>Eurotiomycetidae</taxon>
        <taxon>Onygenales</taxon>
        <taxon>Arthrodermataceae</taxon>
        <taxon>Nannizzia</taxon>
    </lineage>
</organism>
<evidence type="ECO:0000313" key="2">
    <source>
        <dbReference type="EMBL" id="EFR05320.1"/>
    </source>
</evidence>
<dbReference type="Proteomes" id="UP000002669">
    <property type="component" value="Unassembled WGS sequence"/>
</dbReference>
<dbReference type="HOGENOM" id="CLU_2670619_0_0_1"/>
<sequence length="75" mass="8754">MAKWTSGATNLMDRMKKKRAKRDKQQGKTRKEQRRFERVFFAKLLPPINMQCPEYKPVSVSISISPIPMSQTQAK</sequence>
<dbReference type="RefSeq" id="XP_003169427.1">
    <property type="nucleotide sequence ID" value="XM_003169379.1"/>
</dbReference>
<dbReference type="AlphaFoldDB" id="E4V5E5"/>
<proteinExistence type="predicted"/>
<protein>
    <submittedName>
        <fullName evidence="2">Uncharacterized protein</fullName>
    </submittedName>
</protein>
<accession>E4V5E5</accession>
<dbReference type="EMBL" id="DS989830">
    <property type="protein sequence ID" value="EFR05320.1"/>
    <property type="molecule type" value="Genomic_DNA"/>
</dbReference>
<name>E4V5E5_ARTGP</name>
<feature type="compositionally biased region" description="Basic and acidic residues" evidence="1">
    <location>
        <begin position="23"/>
        <end position="34"/>
    </location>
</feature>